<dbReference type="InterPro" id="IPR008928">
    <property type="entry name" value="6-hairpin_glycosidase_sf"/>
</dbReference>
<evidence type="ECO:0000313" key="4">
    <source>
        <dbReference type="Proteomes" id="UP000236959"/>
    </source>
</evidence>
<dbReference type="GO" id="GO:0005975">
    <property type="term" value="P:carbohydrate metabolic process"/>
    <property type="evidence" value="ECO:0007669"/>
    <property type="project" value="InterPro"/>
</dbReference>
<evidence type="ECO:0000256" key="2">
    <source>
        <dbReference type="ARBA" id="ARBA00023235"/>
    </source>
</evidence>
<comment type="similarity">
    <text evidence="1">Belongs to the N-acylglucosamine 2-epimerase family.</text>
</comment>
<evidence type="ECO:0000313" key="3">
    <source>
        <dbReference type="EMBL" id="POF29187.1"/>
    </source>
</evidence>
<gene>
    <name evidence="3" type="ORF">CLV41_110191</name>
</gene>
<dbReference type="Proteomes" id="UP000236959">
    <property type="component" value="Unassembled WGS sequence"/>
</dbReference>
<dbReference type="OrthoDB" id="9806359at2"/>
<keyword evidence="4" id="KW-1185">Reference proteome</keyword>
<dbReference type="PANTHER" id="PTHR15108">
    <property type="entry name" value="N-ACYLGLUCOSAMINE-2-EPIMERASE"/>
    <property type="match status" value="1"/>
</dbReference>
<dbReference type="AlphaFoldDB" id="A0A2S3UN97"/>
<proteinExistence type="inferred from homology"/>
<protein>
    <submittedName>
        <fullName evidence="3">Mannose-6-phosphate isomerase</fullName>
    </submittedName>
</protein>
<name>A0A2S3UN97_9HYPH</name>
<dbReference type="Pfam" id="PF07221">
    <property type="entry name" value="GlcNAc_2-epim"/>
    <property type="match status" value="1"/>
</dbReference>
<sequence length="394" mass="43636">MTANDLTTIRETVKKSSENLTRWLTEKALPVWFAAGADLVTGECFEAIDLASMRAVPVPRRARVVPRQIYSFLEGAKLGWAGPAGELAIKLSDWHGKAFLTDAGYFAGAVDMENRITDPSFDLYNQAFALLGFAQIAAAPPERRASAAAQALNLLNFLFENYRHSEAGFREAQPDKAPLCSNPHMHLFEACLAWEVISDDPVWRDLSDEIAELALTRFIDPVNGGLREFFDLDWTPMPGDKGRVMEPGHQFEWAWLLAGWGQSRNDAGALIAARRLYDIGWTYGIDESRGVAFMALNDDFTVRDPVARLWGQTEWIKAAVALARISTGAEREAYLADIPDAVHALQIYFKGVPDGLWHDKLTSEGQFLDEPAPASSLYHIVCAISELSAFAKSL</sequence>
<accession>A0A2S3UN97</accession>
<reference evidence="3 4" key="1">
    <citation type="submission" date="2018-01" db="EMBL/GenBank/DDBJ databases">
        <title>Genomic Encyclopedia of Archaeal and Bacterial Type Strains, Phase II (KMG-II): from individual species to whole genera.</title>
        <authorList>
            <person name="Goeker M."/>
        </authorList>
    </citation>
    <scope>NUCLEOTIDE SEQUENCE [LARGE SCALE GENOMIC DNA]</scope>
    <source>
        <strain evidence="3 4">DSM 17023</strain>
    </source>
</reference>
<evidence type="ECO:0000256" key="1">
    <source>
        <dbReference type="ARBA" id="ARBA00008558"/>
    </source>
</evidence>
<dbReference type="GO" id="GO:0016853">
    <property type="term" value="F:isomerase activity"/>
    <property type="evidence" value="ECO:0007669"/>
    <property type="project" value="UniProtKB-KW"/>
</dbReference>
<dbReference type="InterPro" id="IPR010819">
    <property type="entry name" value="AGE/CE"/>
</dbReference>
<dbReference type="EMBL" id="PPCN01000010">
    <property type="protein sequence ID" value="POF29187.1"/>
    <property type="molecule type" value="Genomic_DNA"/>
</dbReference>
<dbReference type="SUPFAM" id="SSF48208">
    <property type="entry name" value="Six-hairpin glycosidases"/>
    <property type="match status" value="1"/>
</dbReference>
<organism evidence="3 4">
    <name type="scientific">Roseibium marinum</name>
    <dbReference type="NCBI Taxonomy" id="281252"/>
    <lineage>
        <taxon>Bacteria</taxon>
        <taxon>Pseudomonadati</taxon>
        <taxon>Pseudomonadota</taxon>
        <taxon>Alphaproteobacteria</taxon>
        <taxon>Hyphomicrobiales</taxon>
        <taxon>Stappiaceae</taxon>
        <taxon>Roseibium</taxon>
    </lineage>
</organism>
<keyword evidence="2 3" id="KW-0413">Isomerase</keyword>
<dbReference type="Gene3D" id="1.50.10.10">
    <property type="match status" value="1"/>
</dbReference>
<comment type="caution">
    <text evidence="3">The sequence shown here is derived from an EMBL/GenBank/DDBJ whole genome shotgun (WGS) entry which is preliminary data.</text>
</comment>
<dbReference type="InterPro" id="IPR012341">
    <property type="entry name" value="6hp_glycosidase-like_sf"/>
</dbReference>